<dbReference type="KEGG" id="gpi:GPICK_09260"/>
<evidence type="ECO:0000256" key="1">
    <source>
        <dbReference type="SAM" id="SignalP"/>
    </source>
</evidence>
<dbReference type="OrthoDB" id="5397467at2"/>
<keyword evidence="1" id="KW-0732">Signal</keyword>
<evidence type="ECO:0000313" key="3">
    <source>
        <dbReference type="Proteomes" id="UP000057609"/>
    </source>
</evidence>
<dbReference type="AlphaFoldDB" id="A0A0B5BHK0"/>
<evidence type="ECO:0000313" key="2">
    <source>
        <dbReference type="EMBL" id="AJE03511.1"/>
    </source>
</evidence>
<dbReference type="Proteomes" id="UP000057609">
    <property type="component" value="Chromosome"/>
</dbReference>
<proteinExistence type="predicted"/>
<evidence type="ECO:0008006" key="4">
    <source>
        <dbReference type="Google" id="ProtNLM"/>
    </source>
</evidence>
<protein>
    <recommendedName>
        <fullName evidence="4">Lipoprotein</fullName>
    </recommendedName>
</protein>
<feature type="chain" id="PRO_5002100192" description="Lipoprotein" evidence="1">
    <location>
        <begin position="26"/>
        <end position="121"/>
    </location>
</feature>
<organism evidence="2 3">
    <name type="scientific">Geobacter pickeringii</name>
    <dbReference type="NCBI Taxonomy" id="345632"/>
    <lineage>
        <taxon>Bacteria</taxon>
        <taxon>Pseudomonadati</taxon>
        <taxon>Thermodesulfobacteriota</taxon>
        <taxon>Desulfuromonadia</taxon>
        <taxon>Geobacterales</taxon>
        <taxon>Geobacteraceae</taxon>
        <taxon>Geobacter</taxon>
    </lineage>
</organism>
<name>A0A0B5BHK0_9BACT</name>
<accession>A0A0B5BHK0</accession>
<keyword evidence="3" id="KW-1185">Reference proteome</keyword>
<reference evidence="2 3" key="1">
    <citation type="journal article" date="2015" name="Genome Announc.">
        <title>Complete Genome of Geobacter pickeringii G13T, a Metal-Reducing Isolate from Sedimentary Kaolin Deposits.</title>
        <authorList>
            <person name="Badalamenti J.P."/>
            <person name="Bond D.R."/>
        </authorList>
    </citation>
    <scope>NUCLEOTIDE SEQUENCE [LARGE SCALE GENOMIC DNA]</scope>
    <source>
        <strain evidence="2 3">G13</strain>
    </source>
</reference>
<gene>
    <name evidence="2" type="ORF">GPICK_09260</name>
</gene>
<feature type="signal peptide" evidence="1">
    <location>
        <begin position="1"/>
        <end position="25"/>
    </location>
</feature>
<sequence>MRRLATAVGMVILSVFVMAPLIAGAADKKVKSQVVMKVGNKVHLFHSGTADVKKEICLNDVVTVYREIGGAKNPKVIEVGEVKVLSYVGEHYFEAEVVKGEVKPGDVAKKDSAACLIQPMK</sequence>
<dbReference type="HOGENOM" id="CLU_2034748_0_0_7"/>
<dbReference type="EMBL" id="CP009788">
    <property type="protein sequence ID" value="AJE03511.1"/>
    <property type="molecule type" value="Genomic_DNA"/>
</dbReference>